<evidence type="ECO:0000313" key="2">
    <source>
        <dbReference type="EMBL" id="KAF2181237.1"/>
    </source>
</evidence>
<protein>
    <recommendedName>
        <fullName evidence="1">Mif2/CENP-C cupin domain-containing protein</fullName>
    </recommendedName>
</protein>
<dbReference type="InterPro" id="IPR011051">
    <property type="entry name" value="RmlC_Cupin_sf"/>
</dbReference>
<feature type="domain" description="Mif2/CENP-C cupin" evidence="1">
    <location>
        <begin position="54"/>
        <end position="123"/>
    </location>
</feature>
<dbReference type="OrthoDB" id="1939643at2759"/>
<dbReference type="InterPro" id="IPR025974">
    <property type="entry name" value="Mif2/CENP-C_cupin"/>
</dbReference>
<dbReference type="Proteomes" id="UP000800200">
    <property type="component" value="Unassembled WGS sequence"/>
</dbReference>
<organism evidence="3 4">
    <name type="scientific">Zopfia rhizophila CBS 207.26</name>
    <dbReference type="NCBI Taxonomy" id="1314779"/>
    <lineage>
        <taxon>Eukaryota</taxon>
        <taxon>Fungi</taxon>
        <taxon>Dikarya</taxon>
        <taxon>Ascomycota</taxon>
        <taxon>Pezizomycotina</taxon>
        <taxon>Dothideomycetes</taxon>
        <taxon>Dothideomycetes incertae sedis</taxon>
        <taxon>Zopfiaceae</taxon>
        <taxon>Zopfia</taxon>
    </lineage>
</organism>
<evidence type="ECO:0000313" key="4">
    <source>
        <dbReference type="Proteomes" id="UP000800200"/>
    </source>
</evidence>
<dbReference type="Gene3D" id="2.60.120.10">
    <property type="entry name" value="Jelly Rolls"/>
    <property type="match status" value="1"/>
</dbReference>
<accession>A0A6A6E268</accession>
<reference evidence="3" key="1">
    <citation type="journal article" date="2020" name="Stud. Mycol.">
        <title>101 Dothideomycetes genomes: a test case for predicting lifestyles and emergence of pathogens.</title>
        <authorList>
            <person name="Haridas S."/>
            <person name="Albert R."/>
            <person name="Binder M."/>
            <person name="Bloem J."/>
            <person name="Labutti K."/>
            <person name="Salamov A."/>
            <person name="Andreopoulos B."/>
            <person name="Baker S."/>
            <person name="Barry K."/>
            <person name="Bills G."/>
            <person name="Bluhm B."/>
            <person name="Cannon C."/>
            <person name="Castanera R."/>
            <person name="Culley D."/>
            <person name="Daum C."/>
            <person name="Ezra D."/>
            <person name="Gonzalez J."/>
            <person name="Henrissat B."/>
            <person name="Kuo A."/>
            <person name="Liang C."/>
            <person name="Lipzen A."/>
            <person name="Lutzoni F."/>
            <person name="Magnuson J."/>
            <person name="Mondo S."/>
            <person name="Nolan M."/>
            <person name="Ohm R."/>
            <person name="Pangilinan J."/>
            <person name="Park H.-J."/>
            <person name="Ramirez L."/>
            <person name="Alfaro M."/>
            <person name="Sun H."/>
            <person name="Tritt A."/>
            <person name="Yoshinaga Y."/>
            <person name="Zwiers L.-H."/>
            <person name="Turgeon B."/>
            <person name="Goodwin S."/>
            <person name="Spatafora J."/>
            <person name="Crous P."/>
            <person name="Grigoriev I."/>
        </authorList>
    </citation>
    <scope>NUCLEOTIDE SEQUENCE</scope>
    <source>
        <strain evidence="3">CBS 207.26</strain>
    </source>
</reference>
<name>A0A6A6E268_9PEZI</name>
<dbReference type="EMBL" id="ML994653">
    <property type="protein sequence ID" value="KAF2181237.1"/>
    <property type="molecule type" value="Genomic_DNA"/>
</dbReference>
<dbReference type="AlphaFoldDB" id="A0A6A6E268"/>
<dbReference type="InterPro" id="IPR014710">
    <property type="entry name" value="RmlC-like_jellyroll"/>
</dbReference>
<evidence type="ECO:0000259" key="1">
    <source>
        <dbReference type="Pfam" id="PF11699"/>
    </source>
</evidence>
<evidence type="ECO:0000313" key="3">
    <source>
        <dbReference type="EMBL" id="KAF2185884.1"/>
    </source>
</evidence>
<keyword evidence="4" id="KW-1185">Reference proteome</keyword>
<dbReference type="Pfam" id="PF11699">
    <property type="entry name" value="CENP-C_C"/>
    <property type="match status" value="1"/>
</dbReference>
<dbReference type="SUPFAM" id="SSF51182">
    <property type="entry name" value="RmlC-like cupins"/>
    <property type="match status" value="1"/>
</dbReference>
<gene>
    <name evidence="2" type="ORF">K469DRAFT_692116</name>
    <name evidence="3" type="ORF">K469DRAFT_777872</name>
</gene>
<proteinExistence type="predicted"/>
<sequence>MERATNDCETTVSGTDWDSDSEETLFWVNDNLPKDSRNASLQRLYRDNCGTEFGYLNFPINTSKRLKRNQNAFLVFCIILGKVEAKVDDEIYTLSQGDVFRVPRNSYYSLTNMGTNSTRIFFSRWEGVEGLDCHPVSLSQDLELFP</sequence>
<dbReference type="EMBL" id="ML994632">
    <property type="protein sequence ID" value="KAF2185884.1"/>
    <property type="molecule type" value="Genomic_DNA"/>
</dbReference>